<keyword evidence="2" id="KW-0378">Hydrolase</keyword>
<dbReference type="RefSeq" id="XP_056026252.1">
    <property type="nucleotide sequence ID" value="XM_056175303.1"/>
</dbReference>
<dbReference type="EMBL" id="JAOPEN010000005">
    <property type="protein sequence ID" value="KAJ4857196.1"/>
    <property type="molecule type" value="Genomic_DNA"/>
</dbReference>
<comment type="caution">
    <text evidence="8">The sequence shown here is derived from an EMBL/GenBank/DDBJ whole genome shotgun (WGS) entry which is preliminary data.</text>
</comment>
<feature type="compositionally biased region" description="Basic residues" evidence="5">
    <location>
        <begin position="258"/>
        <end position="288"/>
    </location>
</feature>
<feature type="compositionally biased region" description="Basic residues" evidence="5">
    <location>
        <begin position="12"/>
        <end position="25"/>
    </location>
</feature>
<dbReference type="PANTHER" id="PTHR45626">
    <property type="entry name" value="TRANSCRIPTION TERMINATION FACTOR 2-RELATED"/>
    <property type="match status" value="1"/>
</dbReference>
<dbReference type="PROSITE" id="PS51192">
    <property type="entry name" value="HELICASE_ATP_BIND_1"/>
    <property type="match status" value="1"/>
</dbReference>
<dbReference type="InterPro" id="IPR038718">
    <property type="entry name" value="SNF2-like_sf"/>
</dbReference>
<keyword evidence="4" id="KW-0067">ATP-binding</keyword>
<feature type="compositionally biased region" description="Polar residues" evidence="5">
    <location>
        <begin position="192"/>
        <end position="201"/>
    </location>
</feature>
<feature type="compositionally biased region" description="Acidic residues" evidence="5">
    <location>
        <begin position="655"/>
        <end position="676"/>
    </location>
</feature>
<feature type="compositionally biased region" description="Polar residues" evidence="5">
    <location>
        <begin position="163"/>
        <end position="174"/>
    </location>
</feature>
<dbReference type="Gene3D" id="3.40.50.300">
    <property type="entry name" value="P-loop containing nucleotide triphosphate hydrolases"/>
    <property type="match status" value="1"/>
</dbReference>
<dbReference type="CDD" id="cd18008">
    <property type="entry name" value="DEXDc_SHPRH-like"/>
    <property type="match status" value="1"/>
</dbReference>
<feature type="domain" description="Helicase C-terminal" evidence="7">
    <location>
        <begin position="911"/>
        <end position="1072"/>
    </location>
</feature>
<evidence type="ECO:0000259" key="6">
    <source>
        <dbReference type="PROSITE" id="PS51192"/>
    </source>
</evidence>
<dbReference type="Gene3D" id="3.40.50.10810">
    <property type="entry name" value="Tandem AAA-ATPase domain"/>
    <property type="match status" value="1"/>
</dbReference>
<dbReference type="InterPro" id="IPR050628">
    <property type="entry name" value="SNF2_RAD54_helicase_TF"/>
</dbReference>
<keyword evidence="1" id="KW-0547">Nucleotide-binding</keyword>
<evidence type="ECO:0000256" key="2">
    <source>
        <dbReference type="ARBA" id="ARBA00022801"/>
    </source>
</evidence>
<evidence type="ECO:0000256" key="5">
    <source>
        <dbReference type="SAM" id="MobiDB-lite"/>
    </source>
</evidence>
<dbReference type="PANTHER" id="PTHR45626:SF17">
    <property type="entry name" value="HELICASE-LIKE TRANSCRIPTION FACTOR"/>
    <property type="match status" value="1"/>
</dbReference>
<dbReference type="GO" id="GO:0016787">
    <property type="term" value="F:hydrolase activity"/>
    <property type="evidence" value="ECO:0007669"/>
    <property type="project" value="UniProtKB-KW"/>
</dbReference>
<feature type="region of interest" description="Disordered" evidence="5">
    <location>
        <begin position="1075"/>
        <end position="1105"/>
    </location>
</feature>
<dbReference type="InterPro" id="IPR049730">
    <property type="entry name" value="SNF2/RAD54-like_C"/>
</dbReference>
<dbReference type="InterPro" id="IPR027417">
    <property type="entry name" value="P-loop_NTPase"/>
</dbReference>
<dbReference type="PROSITE" id="PS51194">
    <property type="entry name" value="HELICASE_CTER"/>
    <property type="match status" value="1"/>
</dbReference>
<dbReference type="GO" id="GO:0005634">
    <property type="term" value="C:nucleus"/>
    <property type="evidence" value="ECO:0007669"/>
    <property type="project" value="TreeGrafter"/>
</dbReference>
<dbReference type="SMART" id="SM00490">
    <property type="entry name" value="HELICc"/>
    <property type="match status" value="1"/>
</dbReference>
<dbReference type="GeneID" id="80869991"/>
<dbReference type="Proteomes" id="UP001140511">
    <property type="component" value="Unassembled WGS sequence"/>
</dbReference>
<feature type="region of interest" description="Disordered" evidence="5">
    <location>
        <begin position="1"/>
        <end position="96"/>
    </location>
</feature>
<dbReference type="CDD" id="cd18793">
    <property type="entry name" value="SF2_C_SNF"/>
    <property type="match status" value="1"/>
</dbReference>
<protein>
    <submittedName>
        <fullName evidence="8">Type III restriction enzyme, res subunit domain-containing protein</fullName>
    </submittedName>
</protein>
<keyword evidence="9" id="KW-1185">Reference proteome</keyword>
<evidence type="ECO:0000256" key="1">
    <source>
        <dbReference type="ARBA" id="ARBA00022741"/>
    </source>
</evidence>
<name>A0A9W9E784_9HYPO</name>
<feature type="compositionally biased region" description="Acidic residues" evidence="5">
    <location>
        <begin position="303"/>
        <end position="317"/>
    </location>
</feature>
<reference evidence="8" key="1">
    <citation type="submission" date="2022-09" db="EMBL/GenBank/DDBJ databases">
        <title>Chromosome-level assembly of Trichoderma breve T069, a fungus used in development of biopesticide product.</title>
        <authorList>
            <person name="Lin R."/>
            <person name="Liu T."/>
        </authorList>
    </citation>
    <scope>NUCLEOTIDE SEQUENCE</scope>
    <source>
        <strain evidence="8">T069</strain>
    </source>
</reference>
<feature type="region of interest" description="Disordered" evidence="5">
    <location>
        <begin position="640"/>
        <end position="683"/>
    </location>
</feature>
<feature type="compositionally biased region" description="Basic and acidic residues" evidence="5">
    <location>
        <begin position="61"/>
        <end position="96"/>
    </location>
</feature>
<evidence type="ECO:0000313" key="9">
    <source>
        <dbReference type="Proteomes" id="UP001140511"/>
    </source>
</evidence>
<dbReference type="InterPro" id="IPR000330">
    <property type="entry name" value="SNF2_N"/>
</dbReference>
<dbReference type="GO" id="GO:0005524">
    <property type="term" value="F:ATP binding"/>
    <property type="evidence" value="ECO:0007669"/>
    <property type="project" value="UniProtKB-KW"/>
</dbReference>
<feature type="region of interest" description="Disordered" evidence="5">
    <location>
        <begin position="108"/>
        <end position="323"/>
    </location>
</feature>
<dbReference type="Pfam" id="PF00176">
    <property type="entry name" value="SNF2-rel_dom"/>
    <property type="match status" value="1"/>
</dbReference>
<feature type="compositionally biased region" description="Polar residues" evidence="5">
    <location>
        <begin position="108"/>
        <end position="136"/>
    </location>
</feature>
<sequence length="1105" mass="125820">MPSSPSRAPSGAKKRHEKSSKKSKITKRESHKLPKSTAPVIKAETDENGETQSASNPNRGIFERFMRQEVGEPSREERVVPNNNLDHDDRGATKSEVAKTVTQQIVCSNTAGSTQPAPPENYQNKSDVAKASNNSDAIVKIEGNLPQRMKDIPSSVQEPIDKISQTESISQVELQNDGDVAVPQSTTKHDTGNLQQVQNNDDSPRELPKQDEHSKVKSEKPIQDGTSEGDAATSKCDEMTDVDPSTISADPIATPEKSHKKSGKKRKHKHSRKRSKSRDRSKSHKRRKGSETFVPNHQRDDCESSGDEEQSQNEFDVEQARARIPKGCSVRHEGEQKEELRDGKRIANQKKFTKMFRSDLKDHQLTTLSWMVNREKDTTRTVDGGIIAHDMGMGKTVTSLACIAANRPPKKDRKISAQATLVIVPNRTVAKQWLTEAKKHWYEEASSLVTIHTGNDDDHLLAQYERQWIVLATYPQVRNSFPSQVVMDYLHAQYADDQRLLKQEFKKRAKFLFRINWFRVILDEGHAATKWNGRTLDACTRIQAKHRWVLSGTPIQNKPIEFYSYATLVCCEYRGTRRVFRNDYIVKDATNADFDSLASTLMYRGTAEGKLNIPPTTRREVYIEVSQEEQMICKYAQQKKHERDKERAGMPIFENEQDEDEVEDIKPEEDDEEEEEGVVKKDKKSKIQASAHLRLRQALSHPYCLERFFMGNYLSEDELKSLASDLNSMSDKKTVIEQLEADENWAEHLGQYQKGLDILKSREEAFLGGIFDMNKLMDLVILQRTVNVQKCGGAACKSQILSRFKCGHMYCEQCFGRLMMRRSSMPEAERSGQMKCPTDGCGQDLSFVEQVTTLVQLASMANQDKGYVEIGRDWLKNTVQARQERSLFFIASSCFYGPRIVPPPSSRLTATMAVVMTWLTEAPQDKIIIFTQFVTTLKMVGYQLETLGVKFVYYCGTSPKQQQEHSMHAFHNDPETLVMVSTLKSGGQSHNLTVANRVIIVDLWWNKEAEKQAIGRVVRIGQKKETFSVRIVTKHGMDDRVIKVQTGKEAMVARILQDDGHERIEVDDERLEQIFERKEGEESRKRKRKRREDPFESRGGDGMAF</sequence>
<dbReference type="GO" id="GO:0008094">
    <property type="term" value="F:ATP-dependent activity, acting on DNA"/>
    <property type="evidence" value="ECO:0007669"/>
    <property type="project" value="TreeGrafter"/>
</dbReference>
<evidence type="ECO:0000313" key="8">
    <source>
        <dbReference type="EMBL" id="KAJ4857196.1"/>
    </source>
</evidence>
<evidence type="ECO:0000256" key="4">
    <source>
        <dbReference type="ARBA" id="ARBA00022840"/>
    </source>
</evidence>
<evidence type="ECO:0000256" key="3">
    <source>
        <dbReference type="ARBA" id="ARBA00022806"/>
    </source>
</evidence>
<evidence type="ECO:0000259" key="7">
    <source>
        <dbReference type="PROSITE" id="PS51194"/>
    </source>
</evidence>
<accession>A0A9W9E784</accession>
<gene>
    <name evidence="8" type="ORF">T069G_08093</name>
</gene>
<dbReference type="SUPFAM" id="SSF52540">
    <property type="entry name" value="P-loop containing nucleoside triphosphate hydrolases"/>
    <property type="match status" value="2"/>
</dbReference>
<feature type="domain" description="Helicase ATP-binding" evidence="6">
    <location>
        <begin position="376"/>
        <end position="572"/>
    </location>
</feature>
<dbReference type="InterPro" id="IPR001650">
    <property type="entry name" value="Helicase_C-like"/>
</dbReference>
<feature type="compositionally biased region" description="Basic and acidic residues" evidence="5">
    <location>
        <begin position="202"/>
        <end position="222"/>
    </location>
</feature>
<dbReference type="Pfam" id="PF00271">
    <property type="entry name" value="Helicase_C"/>
    <property type="match status" value="1"/>
</dbReference>
<dbReference type="InterPro" id="IPR014001">
    <property type="entry name" value="Helicase_ATP-bd"/>
</dbReference>
<dbReference type="GO" id="GO:0004386">
    <property type="term" value="F:helicase activity"/>
    <property type="evidence" value="ECO:0007669"/>
    <property type="project" value="UniProtKB-KW"/>
</dbReference>
<dbReference type="AlphaFoldDB" id="A0A9W9E784"/>
<keyword evidence="3" id="KW-0347">Helicase</keyword>
<feature type="compositionally biased region" description="Basic and acidic residues" evidence="5">
    <location>
        <begin position="1075"/>
        <end position="1084"/>
    </location>
</feature>
<dbReference type="GO" id="GO:0006281">
    <property type="term" value="P:DNA repair"/>
    <property type="evidence" value="ECO:0007669"/>
    <property type="project" value="TreeGrafter"/>
</dbReference>
<dbReference type="SMART" id="SM00487">
    <property type="entry name" value="DEXDc"/>
    <property type="match status" value="1"/>
</dbReference>
<organism evidence="8 9">
    <name type="scientific">Trichoderma breve</name>
    <dbReference type="NCBI Taxonomy" id="2034170"/>
    <lineage>
        <taxon>Eukaryota</taxon>
        <taxon>Fungi</taxon>
        <taxon>Dikarya</taxon>
        <taxon>Ascomycota</taxon>
        <taxon>Pezizomycotina</taxon>
        <taxon>Sordariomycetes</taxon>
        <taxon>Hypocreomycetidae</taxon>
        <taxon>Hypocreales</taxon>
        <taxon>Hypocreaceae</taxon>
        <taxon>Trichoderma</taxon>
    </lineage>
</organism>
<proteinExistence type="predicted"/>